<gene>
    <name evidence="2" type="ORF">MNBD_DELTA01-637</name>
</gene>
<dbReference type="PANTHER" id="PTHR48090:SF7">
    <property type="entry name" value="RFBJ PROTEIN"/>
    <property type="match status" value="1"/>
</dbReference>
<dbReference type="Pfam" id="PF00535">
    <property type="entry name" value="Glycos_transf_2"/>
    <property type="match status" value="1"/>
</dbReference>
<name>A0A3B0R064_9ZZZZ</name>
<sequence>MKYLVIIPAFNEAANLSSVVKGALRVTSDVLVVDDGSTDATGAVLKDLGVTAIRQRHTGKGGALKAGFKYALENNYDWIITMDGDGQHDHREIPLFTDKMQANGTDMIIGSRMSDTQEMPFMRLMANRFMSRLISSMIGQSVPDTQCGFRAINCRVVNKLTLETSHYDTESEILIKAAIAGFNISSVPVRTIYNGASSSINRTMDTVRFIKLLRKTRTRPGMA</sequence>
<reference evidence="2" key="1">
    <citation type="submission" date="2018-06" db="EMBL/GenBank/DDBJ databases">
        <authorList>
            <person name="Zhirakovskaya E."/>
        </authorList>
    </citation>
    <scope>NUCLEOTIDE SEQUENCE</scope>
</reference>
<proteinExistence type="predicted"/>
<accession>A0A3B0R064</accession>
<dbReference type="PANTHER" id="PTHR48090">
    <property type="entry name" value="UNDECAPRENYL-PHOSPHATE 4-DEOXY-4-FORMAMIDO-L-ARABINOSE TRANSFERASE-RELATED"/>
    <property type="match status" value="1"/>
</dbReference>
<dbReference type="Gene3D" id="3.90.550.10">
    <property type="entry name" value="Spore Coat Polysaccharide Biosynthesis Protein SpsA, Chain A"/>
    <property type="match status" value="1"/>
</dbReference>
<dbReference type="InterPro" id="IPR029044">
    <property type="entry name" value="Nucleotide-diphossugar_trans"/>
</dbReference>
<protein>
    <recommendedName>
        <fullName evidence="1">Glycosyltransferase 2-like domain-containing protein</fullName>
    </recommendedName>
</protein>
<evidence type="ECO:0000259" key="1">
    <source>
        <dbReference type="Pfam" id="PF00535"/>
    </source>
</evidence>
<dbReference type="AlphaFoldDB" id="A0A3B0R064"/>
<organism evidence="2">
    <name type="scientific">hydrothermal vent metagenome</name>
    <dbReference type="NCBI Taxonomy" id="652676"/>
    <lineage>
        <taxon>unclassified sequences</taxon>
        <taxon>metagenomes</taxon>
        <taxon>ecological metagenomes</taxon>
    </lineage>
</organism>
<dbReference type="SUPFAM" id="SSF53448">
    <property type="entry name" value="Nucleotide-diphospho-sugar transferases"/>
    <property type="match status" value="1"/>
</dbReference>
<dbReference type="InterPro" id="IPR001173">
    <property type="entry name" value="Glyco_trans_2-like"/>
</dbReference>
<dbReference type="CDD" id="cd04179">
    <property type="entry name" value="DPM_DPG-synthase_like"/>
    <property type="match status" value="1"/>
</dbReference>
<dbReference type="InterPro" id="IPR050256">
    <property type="entry name" value="Glycosyltransferase_2"/>
</dbReference>
<dbReference type="EMBL" id="UOEA01000092">
    <property type="protein sequence ID" value="VAV85651.1"/>
    <property type="molecule type" value="Genomic_DNA"/>
</dbReference>
<evidence type="ECO:0000313" key="2">
    <source>
        <dbReference type="EMBL" id="VAV85651.1"/>
    </source>
</evidence>
<feature type="domain" description="Glycosyltransferase 2-like" evidence="1">
    <location>
        <begin position="5"/>
        <end position="160"/>
    </location>
</feature>